<keyword evidence="3" id="KW-1185">Reference proteome</keyword>
<reference evidence="1 3" key="1">
    <citation type="submission" date="2020-02" db="EMBL/GenBank/DDBJ databases">
        <authorList>
            <person name="Ferguson B K."/>
        </authorList>
    </citation>
    <scope>NUCLEOTIDE SEQUENCE [LARGE SCALE GENOMIC DNA]</scope>
</reference>
<dbReference type="EMBL" id="CADCXU010005510">
    <property type="protein sequence ID" value="CAA9997184.1"/>
    <property type="molecule type" value="Genomic_DNA"/>
</dbReference>
<proteinExistence type="predicted"/>
<dbReference type="Proteomes" id="UP000479000">
    <property type="component" value="Unassembled WGS sequence"/>
</dbReference>
<sequence length="91" mass="10336">MVPNTLRIMVLGTLEKFPTQYTGRVTEFPNASILFACKKRRCLRHCRGRAGNGRFPACSQNSAAVRRLQNQAFNRNIAETQLLQSSVHHYS</sequence>
<accession>A0A6H5G554</accession>
<organism evidence="1 3">
    <name type="scientific">Nesidiocoris tenuis</name>
    <dbReference type="NCBI Taxonomy" id="355587"/>
    <lineage>
        <taxon>Eukaryota</taxon>
        <taxon>Metazoa</taxon>
        <taxon>Ecdysozoa</taxon>
        <taxon>Arthropoda</taxon>
        <taxon>Hexapoda</taxon>
        <taxon>Insecta</taxon>
        <taxon>Pterygota</taxon>
        <taxon>Neoptera</taxon>
        <taxon>Paraneoptera</taxon>
        <taxon>Hemiptera</taxon>
        <taxon>Heteroptera</taxon>
        <taxon>Panheteroptera</taxon>
        <taxon>Cimicomorpha</taxon>
        <taxon>Miridae</taxon>
        <taxon>Dicyphina</taxon>
        <taxon>Nesidiocoris</taxon>
    </lineage>
</organism>
<evidence type="ECO:0000313" key="3">
    <source>
        <dbReference type="Proteomes" id="UP000479000"/>
    </source>
</evidence>
<evidence type="ECO:0000313" key="1">
    <source>
        <dbReference type="EMBL" id="CAA9997184.1"/>
    </source>
</evidence>
<dbReference type="EMBL" id="CADCXU010005512">
    <property type="protein sequence ID" value="CAA9997187.1"/>
    <property type="molecule type" value="Genomic_DNA"/>
</dbReference>
<dbReference type="AlphaFoldDB" id="A0A6H5G554"/>
<name>A0A6H5G554_9HEMI</name>
<gene>
    <name evidence="1" type="ORF">NTEN_LOCUS3517</name>
    <name evidence="2" type="ORF">NTEN_LOCUS3520</name>
</gene>
<evidence type="ECO:0000313" key="2">
    <source>
        <dbReference type="EMBL" id="CAA9997187.1"/>
    </source>
</evidence>
<protein>
    <submittedName>
        <fullName evidence="1">Uncharacterized protein</fullName>
    </submittedName>
</protein>